<keyword evidence="7" id="KW-1185">Reference proteome</keyword>
<dbReference type="GO" id="GO:0000976">
    <property type="term" value="F:transcription cis-regulatory region binding"/>
    <property type="evidence" value="ECO:0007669"/>
    <property type="project" value="TreeGrafter"/>
</dbReference>
<dbReference type="Pfam" id="PF00126">
    <property type="entry name" value="HTH_1"/>
    <property type="match status" value="1"/>
</dbReference>
<dbReference type="Proteomes" id="UP000236151">
    <property type="component" value="Unassembled WGS sequence"/>
</dbReference>
<dbReference type="CDD" id="cd05466">
    <property type="entry name" value="PBP2_LTTR_substrate"/>
    <property type="match status" value="1"/>
</dbReference>
<dbReference type="Pfam" id="PF03466">
    <property type="entry name" value="LysR_substrate"/>
    <property type="match status" value="1"/>
</dbReference>
<evidence type="ECO:0000259" key="5">
    <source>
        <dbReference type="PROSITE" id="PS50931"/>
    </source>
</evidence>
<dbReference type="PRINTS" id="PR00039">
    <property type="entry name" value="HTHLYSR"/>
</dbReference>
<dbReference type="InterPro" id="IPR005119">
    <property type="entry name" value="LysR_subst-bd"/>
</dbReference>
<dbReference type="InterPro" id="IPR036390">
    <property type="entry name" value="WH_DNA-bd_sf"/>
</dbReference>
<dbReference type="InterPro" id="IPR036388">
    <property type="entry name" value="WH-like_DNA-bd_sf"/>
</dbReference>
<dbReference type="PANTHER" id="PTHR30126:SF64">
    <property type="entry name" value="HTH-TYPE TRANSCRIPTIONAL REGULATOR CITR"/>
    <property type="match status" value="1"/>
</dbReference>
<dbReference type="KEGG" id="cthd:CDO33_08350"/>
<protein>
    <submittedName>
        <fullName evidence="6">LysR family transcriptional regulator</fullName>
    </submittedName>
</protein>
<name>A0A2K2FG81_9CLOT</name>
<dbReference type="InterPro" id="IPR000847">
    <property type="entry name" value="LysR_HTH_N"/>
</dbReference>
<dbReference type="FunFam" id="1.10.10.10:FF:000001">
    <property type="entry name" value="LysR family transcriptional regulator"/>
    <property type="match status" value="1"/>
</dbReference>
<dbReference type="OrthoDB" id="9778774at2"/>
<evidence type="ECO:0000256" key="4">
    <source>
        <dbReference type="ARBA" id="ARBA00023163"/>
    </source>
</evidence>
<keyword evidence="4" id="KW-0804">Transcription</keyword>
<proteinExistence type="inferred from homology"/>
<dbReference type="SUPFAM" id="SSF53850">
    <property type="entry name" value="Periplasmic binding protein-like II"/>
    <property type="match status" value="1"/>
</dbReference>
<evidence type="ECO:0000256" key="2">
    <source>
        <dbReference type="ARBA" id="ARBA00023015"/>
    </source>
</evidence>
<evidence type="ECO:0000256" key="1">
    <source>
        <dbReference type="ARBA" id="ARBA00009437"/>
    </source>
</evidence>
<comment type="caution">
    <text evidence="6">The sequence shown here is derived from an EMBL/GenBank/DDBJ whole genome shotgun (WGS) entry which is preliminary data.</text>
</comment>
<dbReference type="EMBL" id="NIOJ01000016">
    <property type="protein sequence ID" value="PNT99780.1"/>
    <property type="molecule type" value="Genomic_DNA"/>
</dbReference>
<organism evidence="6 7">
    <name type="scientific">Clostridium thermosuccinogenes</name>
    <dbReference type="NCBI Taxonomy" id="84032"/>
    <lineage>
        <taxon>Bacteria</taxon>
        <taxon>Bacillati</taxon>
        <taxon>Bacillota</taxon>
        <taxon>Clostridia</taxon>
        <taxon>Eubacteriales</taxon>
        <taxon>Clostridiaceae</taxon>
        <taxon>Clostridium</taxon>
    </lineage>
</organism>
<accession>A0A2K2FG81</accession>
<keyword evidence="2" id="KW-0805">Transcription regulation</keyword>
<sequence>MNLELYKSFYYIAQYGSISKAADHLYITQPAVSRSIRQLEDELGCTLFSRTPKGVKLTPEGEILYQYIDQAFNFISTAESKIKTVKNLLDGEVRIGVSDTLCKNYLIPYLKLFNTLHPKIKIRVICPTTPGIISLLKAGKIDFGLINMPYHDDQLVFKKIMTTQDCFVVGEKYRYLSNKRMPLSEIVKFPLLLLEKNSNSRLYIDQYFKDNSVSVEPDFELGNIDLLIQFAKYDFGIACVIRNFIEEELEKGRLYEVKPIEAIPPRAIGAVWLKDVPLSIAANELIAQLDDGEISEI</sequence>
<feature type="domain" description="HTH lysR-type" evidence="5">
    <location>
        <begin position="1"/>
        <end position="58"/>
    </location>
</feature>
<dbReference type="GO" id="GO:0003700">
    <property type="term" value="F:DNA-binding transcription factor activity"/>
    <property type="evidence" value="ECO:0007669"/>
    <property type="project" value="InterPro"/>
</dbReference>
<dbReference type="PROSITE" id="PS50931">
    <property type="entry name" value="HTH_LYSR"/>
    <property type="match status" value="1"/>
</dbReference>
<dbReference type="RefSeq" id="WP_103081213.1">
    <property type="nucleotide sequence ID" value="NZ_CP021850.1"/>
</dbReference>
<dbReference type="PANTHER" id="PTHR30126">
    <property type="entry name" value="HTH-TYPE TRANSCRIPTIONAL REGULATOR"/>
    <property type="match status" value="1"/>
</dbReference>
<reference evidence="6 7" key="1">
    <citation type="submission" date="2017-06" db="EMBL/GenBank/DDBJ databases">
        <title>Investigating the central metabolism of Clostridium thermosuccinogenes.</title>
        <authorList>
            <person name="Koendjbiharie J.G."/>
            <person name="van Kranenburg R."/>
        </authorList>
    </citation>
    <scope>NUCLEOTIDE SEQUENCE [LARGE SCALE GENOMIC DNA]</scope>
    <source>
        <strain evidence="6 7">DSM 5806</strain>
    </source>
</reference>
<comment type="similarity">
    <text evidence="1">Belongs to the LysR transcriptional regulatory family.</text>
</comment>
<evidence type="ECO:0000256" key="3">
    <source>
        <dbReference type="ARBA" id="ARBA00023125"/>
    </source>
</evidence>
<evidence type="ECO:0000313" key="7">
    <source>
        <dbReference type="Proteomes" id="UP000236151"/>
    </source>
</evidence>
<dbReference type="AlphaFoldDB" id="A0A2K2FG81"/>
<dbReference type="SUPFAM" id="SSF46785">
    <property type="entry name" value="Winged helix' DNA-binding domain"/>
    <property type="match status" value="1"/>
</dbReference>
<evidence type="ECO:0000313" key="6">
    <source>
        <dbReference type="EMBL" id="PNT99780.1"/>
    </source>
</evidence>
<dbReference type="Gene3D" id="1.10.10.10">
    <property type="entry name" value="Winged helix-like DNA-binding domain superfamily/Winged helix DNA-binding domain"/>
    <property type="match status" value="1"/>
</dbReference>
<gene>
    <name evidence="6" type="ORF">CDQ84_08005</name>
</gene>
<keyword evidence="3" id="KW-0238">DNA-binding</keyword>
<dbReference type="Gene3D" id="3.40.190.290">
    <property type="match status" value="1"/>
</dbReference>